<protein>
    <recommendedName>
        <fullName evidence="3">serine-type D-Ala-D-Ala carboxypeptidase</fullName>
        <ecNumber evidence="3">3.4.16.4</ecNumber>
    </recommendedName>
</protein>
<evidence type="ECO:0000256" key="16">
    <source>
        <dbReference type="SAM" id="SignalP"/>
    </source>
</evidence>
<evidence type="ECO:0000313" key="20">
    <source>
        <dbReference type="Proteomes" id="UP000626244"/>
    </source>
</evidence>
<feature type="transmembrane region" description="Helical" evidence="15">
    <location>
        <begin position="370"/>
        <end position="391"/>
    </location>
</feature>
<feature type="active site" evidence="12">
    <location>
        <position position="120"/>
    </location>
</feature>
<dbReference type="GO" id="GO:0008360">
    <property type="term" value="P:regulation of cell shape"/>
    <property type="evidence" value="ECO:0007669"/>
    <property type="project" value="UniProtKB-KW"/>
</dbReference>
<keyword evidence="15" id="KW-1133">Transmembrane helix</keyword>
<dbReference type="InterPro" id="IPR012338">
    <property type="entry name" value="Beta-lactam/transpept-like"/>
</dbReference>
<evidence type="ECO:0000259" key="17">
    <source>
        <dbReference type="Pfam" id="PF00768"/>
    </source>
</evidence>
<dbReference type="Pfam" id="PF07943">
    <property type="entry name" value="PBP5_C"/>
    <property type="match status" value="1"/>
</dbReference>
<gene>
    <name evidence="19" type="ORF">GCM10007380_24440</name>
</gene>
<dbReference type="RefSeq" id="WP_088000086.1">
    <property type="nucleotide sequence ID" value="NZ_BMHB01000001.1"/>
</dbReference>
<dbReference type="EMBL" id="BMHB01000001">
    <property type="protein sequence ID" value="GGI14735.1"/>
    <property type="molecule type" value="Genomic_DNA"/>
</dbReference>
<keyword evidence="6 16" id="KW-0732">Signal</keyword>
<evidence type="ECO:0000256" key="9">
    <source>
        <dbReference type="ARBA" id="ARBA00022984"/>
    </source>
</evidence>
<feature type="signal peptide" evidence="16">
    <location>
        <begin position="1"/>
        <end position="29"/>
    </location>
</feature>
<keyword evidence="7" id="KW-0378">Hydrolase</keyword>
<evidence type="ECO:0000256" key="4">
    <source>
        <dbReference type="ARBA" id="ARBA00022645"/>
    </source>
</evidence>
<evidence type="ECO:0000256" key="11">
    <source>
        <dbReference type="ARBA" id="ARBA00034000"/>
    </source>
</evidence>
<keyword evidence="8" id="KW-0133">Cell shape</keyword>
<comment type="caution">
    <text evidence="19">The sequence shown here is derived from an EMBL/GenBank/DDBJ whole genome shotgun (WGS) entry which is preliminary data.</text>
</comment>
<keyword evidence="5" id="KW-0645">Protease</keyword>
<evidence type="ECO:0000259" key="18">
    <source>
        <dbReference type="Pfam" id="PF07943"/>
    </source>
</evidence>
<keyword evidence="15" id="KW-0472">Membrane</keyword>
<feature type="binding site" evidence="13">
    <location>
        <position position="225"/>
    </location>
    <ligand>
        <name>substrate</name>
    </ligand>
</feature>
<dbReference type="GO" id="GO:0071555">
    <property type="term" value="P:cell wall organization"/>
    <property type="evidence" value="ECO:0007669"/>
    <property type="project" value="UniProtKB-KW"/>
</dbReference>
<keyword evidence="15" id="KW-0812">Transmembrane</keyword>
<dbReference type="GO" id="GO:0009002">
    <property type="term" value="F:serine-type D-Ala-D-Ala carboxypeptidase activity"/>
    <property type="evidence" value="ECO:0007669"/>
    <property type="project" value="UniProtKB-EC"/>
</dbReference>
<dbReference type="InterPro" id="IPR018044">
    <property type="entry name" value="Peptidase_S11"/>
</dbReference>
<name>A0A8J3EX75_9BACI</name>
<dbReference type="OrthoDB" id="9791132at2"/>
<dbReference type="Proteomes" id="UP000626244">
    <property type="component" value="Unassembled WGS sequence"/>
</dbReference>
<proteinExistence type="inferred from homology"/>
<sequence>MRFRLLKVIKCCLCILLLTCFFIQKNTKAEEINLFSDKAITILADSGEVVYEKNANVTDFPASTTKVMTAIIMMDYVKENEAITMSARSLQEEKSNSQILFSEGEKLDRNTALKTMMILSANDLAYAIGETVAGDMNSFVKMMNERAKKIGANNTHFTNPNGLHNDNHYTTAYDLALIAKEALKYPLIIKAMGTKEAHITTSKQMNKYIFNRGNMFTNPYFLAGKTGYTNTSRNTLIEIDQKDGQKIINILLRSSKPQYLNDIKLLDAYAFPRIYKKVIVKEEDWKKEIKVKDDVIQTKISEDLSFLTAKNPNTKYEVNVKEENALPTFYKKNGLHKNQKIGKVEVLSDGEIVTTADLLTAKSYDRPTVFTLNTLVIAGIIIVFFTIVLFTRPRRKRVYIKSRT</sequence>
<keyword evidence="9" id="KW-0573">Peptidoglycan synthesis</keyword>
<evidence type="ECO:0000256" key="7">
    <source>
        <dbReference type="ARBA" id="ARBA00022801"/>
    </source>
</evidence>
<feature type="domain" description="Peptidase S11 D-alanyl-D-alanine carboxypeptidase A N-terminal" evidence="17">
    <location>
        <begin position="28"/>
        <end position="252"/>
    </location>
</feature>
<dbReference type="AlphaFoldDB" id="A0A8J3EX75"/>
<feature type="active site" description="Proton acceptor" evidence="12">
    <location>
        <position position="66"/>
    </location>
</feature>
<evidence type="ECO:0000256" key="3">
    <source>
        <dbReference type="ARBA" id="ARBA00012448"/>
    </source>
</evidence>
<accession>A0A8J3EX75</accession>
<dbReference type="PANTHER" id="PTHR21581:SF6">
    <property type="entry name" value="TRAFFICKING PROTEIN PARTICLE COMPLEX SUBUNIT 12"/>
    <property type="match status" value="1"/>
</dbReference>
<reference evidence="20" key="1">
    <citation type="journal article" date="2019" name="Int. J. Syst. Evol. Microbiol.">
        <title>The Global Catalogue of Microorganisms (GCM) 10K type strain sequencing project: providing services to taxonomists for standard genome sequencing and annotation.</title>
        <authorList>
            <consortium name="The Broad Institute Genomics Platform"/>
            <consortium name="The Broad Institute Genome Sequencing Center for Infectious Disease"/>
            <person name="Wu L."/>
            <person name="Ma J."/>
        </authorList>
    </citation>
    <scope>NUCLEOTIDE SEQUENCE [LARGE SCALE GENOMIC DNA]</scope>
    <source>
        <strain evidence="20">CGMCC 1.14993</strain>
    </source>
</reference>
<evidence type="ECO:0000256" key="5">
    <source>
        <dbReference type="ARBA" id="ARBA00022670"/>
    </source>
</evidence>
<dbReference type="Pfam" id="PF00768">
    <property type="entry name" value="Peptidase_S11"/>
    <property type="match status" value="1"/>
</dbReference>
<evidence type="ECO:0000256" key="10">
    <source>
        <dbReference type="ARBA" id="ARBA00023316"/>
    </source>
</evidence>
<evidence type="ECO:0000256" key="13">
    <source>
        <dbReference type="PIRSR" id="PIRSR618044-2"/>
    </source>
</evidence>
<evidence type="ECO:0000256" key="14">
    <source>
        <dbReference type="RuleBase" id="RU004016"/>
    </source>
</evidence>
<evidence type="ECO:0000256" key="1">
    <source>
        <dbReference type="ARBA" id="ARBA00004752"/>
    </source>
</evidence>
<feature type="chain" id="PRO_5035265462" description="serine-type D-Ala-D-Ala carboxypeptidase" evidence="16">
    <location>
        <begin position="30"/>
        <end position="404"/>
    </location>
</feature>
<dbReference type="SUPFAM" id="SSF56601">
    <property type="entry name" value="beta-lactamase/transpeptidase-like"/>
    <property type="match status" value="1"/>
</dbReference>
<feature type="active site" description="Acyl-ester intermediate" evidence="12">
    <location>
        <position position="63"/>
    </location>
</feature>
<evidence type="ECO:0000256" key="8">
    <source>
        <dbReference type="ARBA" id="ARBA00022960"/>
    </source>
</evidence>
<keyword evidence="4 19" id="KW-0121">Carboxypeptidase</keyword>
<keyword evidence="10" id="KW-0961">Cell wall biogenesis/degradation</keyword>
<evidence type="ECO:0000256" key="2">
    <source>
        <dbReference type="ARBA" id="ARBA00007164"/>
    </source>
</evidence>
<feature type="domain" description="Peptidase S11 D-Ala-D-Ala carboxypeptidase A C-terminal" evidence="18">
    <location>
        <begin position="286"/>
        <end position="364"/>
    </location>
</feature>
<dbReference type="PRINTS" id="PR00725">
    <property type="entry name" value="DADACBPTASE1"/>
</dbReference>
<dbReference type="GO" id="GO:0006508">
    <property type="term" value="P:proteolysis"/>
    <property type="evidence" value="ECO:0007669"/>
    <property type="project" value="UniProtKB-KW"/>
</dbReference>
<comment type="pathway">
    <text evidence="1">Cell wall biogenesis; peptidoglycan biosynthesis.</text>
</comment>
<comment type="similarity">
    <text evidence="2 14">Belongs to the peptidase S11 family.</text>
</comment>
<dbReference type="PANTHER" id="PTHR21581">
    <property type="entry name" value="D-ALANYL-D-ALANINE CARBOXYPEPTIDASE"/>
    <property type="match status" value="1"/>
</dbReference>
<dbReference type="EC" id="3.4.16.4" evidence="3"/>
<organism evidence="19 20">
    <name type="scientific">Gottfriedia solisilvae</name>
    <dbReference type="NCBI Taxonomy" id="1516104"/>
    <lineage>
        <taxon>Bacteria</taxon>
        <taxon>Bacillati</taxon>
        <taxon>Bacillota</taxon>
        <taxon>Bacilli</taxon>
        <taxon>Bacillales</taxon>
        <taxon>Bacillaceae</taxon>
        <taxon>Gottfriedia</taxon>
    </lineage>
</organism>
<dbReference type="InterPro" id="IPR012907">
    <property type="entry name" value="Peptidase_S11_C"/>
</dbReference>
<evidence type="ECO:0000256" key="6">
    <source>
        <dbReference type="ARBA" id="ARBA00022729"/>
    </source>
</evidence>
<dbReference type="InterPro" id="IPR001967">
    <property type="entry name" value="Peptidase_S11_N"/>
</dbReference>
<dbReference type="Gene3D" id="3.40.710.10">
    <property type="entry name" value="DD-peptidase/beta-lactamase superfamily"/>
    <property type="match status" value="1"/>
</dbReference>
<keyword evidence="20" id="KW-1185">Reference proteome</keyword>
<evidence type="ECO:0000256" key="12">
    <source>
        <dbReference type="PIRSR" id="PIRSR618044-1"/>
    </source>
</evidence>
<evidence type="ECO:0000256" key="15">
    <source>
        <dbReference type="SAM" id="Phobius"/>
    </source>
</evidence>
<evidence type="ECO:0000313" key="19">
    <source>
        <dbReference type="EMBL" id="GGI14735.1"/>
    </source>
</evidence>
<dbReference type="GO" id="GO:0009252">
    <property type="term" value="P:peptidoglycan biosynthetic process"/>
    <property type="evidence" value="ECO:0007669"/>
    <property type="project" value="UniProtKB-KW"/>
</dbReference>
<comment type="catalytic activity">
    <reaction evidence="11">
        <text>Preferential cleavage: (Ac)2-L-Lys-D-Ala-|-D-Ala. Also transpeptidation of peptidyl-alanyl moieties that are N-acyl substituents of D-alanine.</text>
        <dbReference type="EC" id="3.4.16.4"/>
    </reaction>
</comment>